<gene>
    <name evidence="2" type="ORF">S03H2_32853</name>
</gene>
<sequence>MEDDLRYPERMVADEHWERPRSDLPVERGSMPGKPLQEVDEDNLISGRGLIP</sequence>
<dbReference type="AlphaFoldDB" id="X1HPT3"/>
<evidence type="ECO:0000313" key="2">
    <source>
        <dbReference type="EMBL" id="GAH59050.1"/>
    </source>
</evidence>
<organism evidence="2">
    <name type="scientific">marine sediment metagenome</name>
    <dbReference type="NCBI Taxonomy" id="412755"/>
    <lineage>
        <taxon>unclassified sequences</taxon>
        <taxon>metagenomes</taxon>
        <taxon>ecological metagenomes</taxon>
    </lineage>
</organism>
<comment type="caution">
    <text evidence="2">The sequence shown here is derived from an EMBL/GenBank/DDBJ whole genome shotgun (WGS) entry which is preliminary data.</text>
</comment>
<dbReference type="EMBL" id="BARU01019973">
    <property type="protein sequence ID" value="GAH59050.1"/>
    <property type="molecule type" value="Genomic_DNA"/>
</dbReference>
<proteinExistence type="predicted"/>
<feature type="region of interest" description="Disordered" evidence="1">
    <location>
        <begin position="18"/>
        <end position="52"/>
    </location>
</feature>
<evidence type="ECO:0000256" key="1">
    <source>
        <dbReference type="SAM" id="MobiDB-lite"/>
    </source>
</evidence>
<accession>X1HPT3</accession>
<name>X1HPT3_9ZZZZ</name>
<reference evidence="2" key="1">
    <citation type="journal article" date="2014" name="Front. Microbiol.">
        <title>High frequency of phylogenetically diverse reductive dehalogenase-homologous genes in deep subseafloor sedimentary metagenomes.</title>
        <authorList>
            <person name="Kawai M."/>
            <person name="Futagami T."/>
            <person name="Toyoda A."/>
            <person name="Takaki Y."/>
            <person name="Nishi S."/>
            <person name="Hori S."/>
            <person name="Arai W."/>
            <person name="Tsubouchi T."/>
            <person name="Morono Y."/>
            <person name="Uchiyama I."/>
            <person name="Ito T."/>
            <person name="Fujiyama A."/>
            <person name="Inagaki F."/>
            <person name="Takami H."/>
        </authorList>
    </citation>
    <scope>NUCLEOTIDE SEQUENCE</scope>
    <source>
        <strain evidence="2">Expedition CK06-06</strain>
    </source>
</reference>
<protein>
    <submittedName>
        <fullName evidence="2">Uncharacterized protein</fullName>
    </submittedName>
</protein>